<dbReference type="Pfam" id="PF00355">
    <property type="entry name" value="Rieske"/>
    <property type="match status" value="1"/>
</dbReference>
<reference evidence="7" key="1">
    <citation type="submission" date="2016-11" db="EMBL/GenBank/DDBJ databases">
        <title>Draft Genome Sequence of Marinobacter hydrocarbonoclasticus strain STW2, a polyaromatic aromatic hydrocarbon degrading and denitrifying bacterium from rhizosphere of Seagrass Enhalus acodoides.</title>
        <authorList>
            <person name="Ling J."/>
            <person name="Dong J."/>
        </authorList>
    </citation>
    <scope>NUCLEOTIDE SEQUENCE [LARGE SCALE GENOMIC DNA]</scope>
    <source>
        <strain evidence="7">STW2</strain>
    </source>
</reference>
<dbReference type="GO" id="GO:0016491">
    <property type="term" value="F:oxidoreductase activity"/>
    <property type="evidence" value="ECO:0007669"/>
    <property type="project" value="UniProtKB-KW"/>
</dbReference>
<evidence type="ECO:0000256" key="5">
    <source>
        <dbReference type="ARBA" id="ARBA00023014"/>
    </source>
</evidence>
<keyword evidence="5" id="KW-0411">Iron-sulfur</keyword>
<dbReference type="Gene3D" id="2.102.10.10">
    <property type="entry name" value="Rieske [2Fe-2S] iron-sulphur domain"/>
    <property type="match status" value="1"/>
</dbReference>
<dbReference type="GO" id="GO:0046872">
    <property type="term" value="F:metal ion binding"/>
    <property type="evidence" value="ECO:0007669"/>
    <property type="project" value="UniProtKB-KW"/>
</dbReference>
<evidence type="ECO:0000313" key="8">
    <source>
        <dbReference type="Proteomes" id="UP000183986"/>
    </source>
</evidence>
<dbReference type="OrthoDB" id="9769355at2"/>
<dbReference type="AlphaFoldDB" id="A0A1M2URX6"/>
<keyword evidence="2" id="KW-0479">Metal-binding</keyword>
<dbReference type="EMBL" id="MPKY01000004">
    <property type="protein sequence ID" value="OJS98050.1"/>
    <property type="molecule type" value="Genomic_DNA"/>
</dbReference>
<protein>
    <submittedName>
        <fullName evidence="7">Rieske (2Fe-2S) protein</fullName>
    </submittedName>
</protein>
<keyword evidence="1" id="KW-0001">2Fe-2S</keyword>
<dbReference type="SUPFAM" id="SSF50022">
    <property type="entry name" value="ISP domain"/>
    <property type="match status" value="1"/>
</dbReference>
<dbReference type="Pfam" id="PF19112">
    <property type="entry name" value="VanA_C"/>
    <property type="match status" value="1"/>
</dbReference>
<evidence type="ECO:0000313" key="7">
    <source>
        <dbReference type="EMBL" id="OJS98050.1"/>
    </source>
</evidence>
<evidence type="ECO:0000256" key="1">
    <source>
        <dbReference type="ARBA" id="ARBA00022714"/>
    </source>
</evidence>
<evidence type="ECO:0000259" key="6">
    <source>
        <dbReference type="PROSITE" id="PS51296"/>
    </source>
</evidence>
<keyword evidence="4" id="KW-0408">Iron</keyword>
<dbReference type="RefSeq" id="WP_072678538.1">
    <property type="nucleotide sequence ID" value="NZ_MPKY01000004.1"/>
</dbReference>
<accession>A0A1M2URX6</accession>
<evidence type="ECO:0000256" key="2">
    <source>
        <dbReference type="ARBA" id="ARBA00022723"/>
    </source>
</evidence>
<keyword evidence="8" id="KW-1185">Reference proteome</keyword>
<dbReference type="InterPro" id="IPR050584">
    <property type="entry name" value="Cholesterol_7-desaturase"/>
</dbReference>
<evidence type="ECO:0000256" key="4">
    <source>
        <dbReference type="ARBA" id="ARBA00023004"/>
    </source>
</evidence>
<dbReference type="InterPro" id="IPR044043">
    <property type="entry name" value="VanA_C_cat"/>
</dbReference>
<comment type="caution">
    <text evidence="7">The sequence shown here is derived from an EMBL/GenBank/DDBJ whole genome shotgun (WGS) entry which is preliminary data.</text>
</comment>
<dbReference type="InterPro" id="IPR036922">
    <property type="entry name" value="Rieske_2Fe-2S_sf"/>
</dbReference>
<dbReference type="PROSITE" id="PS51296">
    <property type="entry name" value="RIESKE"/>
    <property type="match status" value="1"/>
</dbReference>
<keyword evidence="3" id="KW-0560">Oxidoreductase</keyword>
<feature type="domain" description="Rieske" evidence="6">
    <location>
        <begin position="12"/>
        <end position="115"/>
    </location>
</feature>
<gene>
    <name evidence="7" type="ORF">BEE62_17225</name>
</gene>
<evidence type="ECO:0000256" key="3">
    <source>
        <dbReference type="ARBA" id="ARBA00023002"/>
    </source>
</evidence>
<name>A0A1M2URX6_MARNT</name>
<dbReference type="GO" id="GO:0005737">
    <property type="term" value="C:cytoplasm"/>
    <property type="evidence" value="ECO:0007669"/>
    <property type="project" value="TreeGrafter"/>
</dbReference>
<dbReference type="SUPFAM" id="SSF55961">
    <property type="entry name" value="Bet v1-like"/>
    <property type="match status" value="1"/>
</dbReference>
<dbReference type="Proteomes" id="UP000183986">
    <property type="component" value="Unassembled WGS sequence"/>
</dbReference>
<proteinExistence type="predicted"/>
<dbReference type="Gene3D" id="3.90.380.10">
    <property type="entry name" value="Naphthalene 1,2-dioxygenase Alpha Subunit, Chain A, domain 1"/>
    <property type="match status" value="1"/>
</dbReference>
<dbReference type="PANTHER" id="PTHR21266">
    <property type="entry name" value="IRON-SULFUR DOMAIN CONTAINING PROTEIN"/>
    <property type="match status" value="1"/>
</dbReference>
<organism evidence="7 8">
    <name type="scientific">Marinobacter nauticus</name>
    <name type="common">Marinobacter hydrocarbonoclasticus</name>
    <name type="synonym">Marinobacter aquaeolei</name>
    <dbReference type="NCBI Taxonomy" id="2743"/>
    <lineage>
        <taxon>Bacteria</taxon>
        <taxon>Pseudomonadati</taxon>
        <taxon>Pseudomonadota</taxon>
        <taxon>Gammaproteobacteria</taxon>
        <taxon>Pseudomonadales</taxon>
        <taxon>Marinobacteraceae</taxon>
        <taxon>Marinobacter</taxon>
    </lineage>
</organism>
<dbReference type="InterPro" id="IPR017941">
    <property type="entry name" value="Rieske_2Fe-2S"/>
</dbReference>
<dbReference type="GO" id="GO:0051537">
    <property type="term" value="F:2 iron, 2 sulfur cluster binding"/>
    <property type="evidence" value="ECO:0007669"/>
    <property type="project" value="UniProtKB-KW"/>
</dbReference>
<dbReference type="PANTHER" id="PTHR21266:SF19">
    <property type="entry name" value="CHLOROPHYLLIDE A OXYGENASE, CHLOROPLASTIC"/>
    <property type="match status" value="1"/>
</dbReference>
<sequence length="350" mass="39508">MSNNNRYLRNSWYVAALSSELGAEQFLVRTIMDVPVLLYRKEDDSPVALHDRCPHRFAPLHLGSRDGDEVVCKYHGLKFNCEGQCTENPHGNGHIPKAAKVRSYPLLEKFGFIWIWMGEKASDPALLQDFSELENGPDNGVGYTYMRMTANYKLILDNVMDLSHVDHVHGDAINTRGQLSPKSPKVESVGDAVVTSCEWEQTPPMLIFADFLPKPESEARHYFKVTWTPPTNLQLSVGATQSESGFDELVGQYDVHLITPESPNSTHYFFASRRNYNEEDPEYNAQKIQAMHDAFEHEDGPIIKAVHDMMGDNEFFDLNPVLTSNDVAAVRMRKKLESLIDEDSGVLASD</sequence>